<name>D7U0V5_VITVI</name>
<accession>D7U0V5</accession>
<proteinExistence type="predicted"/>
<gene>
    <name evidence="1" type="ordered locus">VIT_09s0002g05890</name>
</gene>
<keyword evidence="2" id="KW-1185">Reference proteome</keyword>
<dbReference type="AlphaFoldDB" id="D7U0V5"/>
<organism evidence="1 2">
    <name type="scientific">Vitis vinifera</name>
    <name type="common">Grape</name>
    <dbReference type="NCBI Taxonomy" id="29760"/>
    <lineage>
        <taxon>Eukaryota</taxon>
        <taxon>Viridiplantae</taxon>
        <taxon>Streptophyta</taxon>
        <taxon>Embryophyta</taxon>
        <taxon>Tracheophyta</taxon>
        <taxon>Spermatophyta</taxon>
        <taxon>Magnoliopsida</taxon>
        <taxon>eudicotyledons</taxon>
        <taxon>Gunneridae</taxon>
        <taxon>Pentapetalae</taxon>
        <taxon>rosids</taxon>
        <taxon>Vitales</taxon>
        <taxon>Vitaceae</taxon>
        <taxon>Viteae</taxon>
        <taxon>Vitis</taxon>
    </lineage>
</organism>
<protein>
    <submittedName>
        <fullName evidence="1">Uncharacterized protein</fullName>
    </submittedName>
</protein>
<evidence type="ECO:0000313" key="1">
    <source>
        <dbReference type="EMBL" id="CBI36251.3"/>
    </source>
</evidence>
<reference evidence="2" key="1">
    <citation type="journal article" date="2007" name="Nature">
        <title>The grapevine genome sequence suggests ancestral hexaploidization in major angiosperm phyla.</title>
        <authorList>
            <consortium name="The French-Italian Public Consortium for Grapevine Genome Characterization."/>
            <person name="Jaillon O."/>
            <person name="Aury J.-M."/>
            <person name="Noel B."/>
            <person name="Policriti A."/>
            <person name="Clepet C."/>
            <person name="Casagrande A."/>
            <person name="Choisne N."/>
            <person name="Aubourg S."/>
            <person name="Vitulo N."/>
            <person name="Jubin C."/>
            <person name="Vezzi A."/>
            <person name="Legeai F."/>
            <person name="Hugueney P."/>
            <person name="Dasilva C."/>
            <person name="Horner D."/>
            <person name="Mica E."/>
            <person name="Jublot D."/>
            <person name="Poulain J."/>
            <person name="Bruyere C."/>
            <person name="Billault A."/>
            <person name="Segurens B."/>
            <person name="Gouyvenoux M."/>
            <person name="Ugarte E."/>
            <person name="Cattonaro F."/>
            <person name="Anthouard V."/>
            <person name="Vico V."/>
            <person name="Del Fabbro C."/>
            <person name="Alaux M."/>
            <person name="Di Gaspero G."/>
            <person name="Dumas V."/>
            <person name="Felice N."/>
            <person name="Paillard S."/>
            <person name="Juman I."/>
            <person name="Moroldo M."/>
            <person name="Scalabrin S."/>
            <person name="Canaguier A."/>
            <person name="Le Clainche I."/>
            <person name="Malacrida G."/>
            <person name="Durand E."/>
            <person name="Pesole G."/>
            <person name="Laucou V."/>
            <person name="Chatelet P."/>
            <person name="Merdinoglu D."/>
            <person name="Delledonne M."/>
            <person name="Pezzotti M."/>
            <person name="Lecharny A."/>
            <person name="Scarpelli C."/>
            <person name="Artiguenave F."/>
            <person name="Pe M.E."/>
            <person name="Valle G."/>
            <person name="Morgante M."/>
            <person name="Caboche M."/>
            <person name="Adam-Blondon A.-F."/>
            <person name="Weissenbach J."/>
            <person name="Quetier F."/>
            <person name="Wincker P."/>
        </authorList>
    </citation>
    <scope>NUCLEOTIDE SEQUENCE [LARGE SCALE GENOMIC DNA]</scope>
    <source>
        <strain evidence="2">cv. Pinot noir / PN40024</strain>
    </source>
</reference>
<dbReference type="InParanoid" id="D7U0V5"/>
<dbReference type="Proteomes" id="UP000009183">
    <property type="component" value="Chromosome 9"/>
</dbReference>
<evidence type="ECO:0000313" key="2">
    <source>
        <dbReference type="Proteomes" id="UP000009183"/>
    </source>
</evidence>
<dbReference type="PaxDb" id="29760-VIT_09s0002g05890.t01"/>
<dbReference type="EMBL" id="FN596494">
    <property type="protein sequence ID" value="CBI36251.3"/>
    <property type="molecule type" value="Genomic_DNA"/>
</dbReference>
<sequence>MKDIPFILPICHSSFLLSPQNFSYINHQWETFAQFSSLPRTSLAAAVIALLLEQITYANLNKIR</sequence>
<dbReference type="HOGENOM" id="CLU_2872241_0_0_1"/>